<protein>
    <recommendedName>
        <fullName evidence="3">EGF-like domain-containing protein</fullName>
    </recommendedName>
</protein>
<keyword evidence="2" id="KW-1185">Reference proteome</keyword>
<name>A0A4S4DC34_CAMSN</name>
<sequence length="136" mass="15280">MQIPKGFKILNITTRSVYNYSYARNFNPCSYAFLAREGWYPSNLTNVDQEVPTILNWTVGEQTCESTDPSSKVCGPNTNCVNSDDGPGYRCVCKLGYRCVGNPYLSESQGCQGQQLQVQKWIAELGELLELFDLET</sequence>
<reference evidence="1 2" key="1">
    <citation type="journal article" date="2018" name="Proc. Natl. Acad. Sci. U.S.A.">
        <title>Draft genome sequence of Camellia sinensis var. sinensis provides insights into the evolution of the tea genome and tea quality.</title>
        <authorList>
            <person name="Wei C."/>
            <person name="Yang H."/>
            <person name="Wang S."/>
            <person name="Zhao J."/>
            <person name="Liu C."/>
            <person name="Gao L."/>
            <person name="Xia E."/>
            <person name="Lu Y."/>
            <person name="Tai Y."/>
            <person name="She G."/>
            <person name="Sun J."/>
            <person name="Cao H."/>
            <person name="Tong W."/>
            <person name="Gao Q."/>
            <person name="Li Y."/>
            <person name="Deng W."/>
            <person name="Jiang X."/>
            <person name="Wang W."/>
            <person name="Chen Q."/>
            <person name="Zhang S."/>
            <person name="Li H."/>
            <person name="Wu J."/>
            <person name="Wang P."/>
            <person name="Li P."/>
            <person name="Shi C."/>
            <person name="Zheng F."/>
            <person name="Jian J."/>
            <person name="Huang B."/>
            <person name="Shan D."/>
            <person name="Shi M."/>
            <person name="Fang C."/>
            <person name="Yue Y."/>
            <person name="Li F."/>
            <person name="Li D."/>
            <person name="Wei S."/>
            <person name="Han B."/>
            <person name="Jiang C."/>
            <person name="Yin Y."/>
            <person name="Xia T."/>
            <person name="Zhang Z."/>
            <person name="Bennetzen J.L."/>
            <person name="Zhao S."/>
            <person name="Wan X."/>
        </authorList>
    </citation>
    <scope>NUCLEOTIDE SEQUENCE [LARGE SCALE GENOMIC DNA]</scope>
    <source>
        <strain evidence="2">cv. Shuchazao</strain>
        <tissue evidence="1">Leaf</tissue>
    </source>
</reference>
<dbReference type="STRING" id="542762.A0A4S4DC34"/>
<dbReference type="EMBL" id="SDRB02011788">
    <property type="protein sequence ID" value="THG00160.1"/>
    <property type="molecule type" value="Genomic_DNA"/>
</dbReference>
<evidence type="ECO:0008006" key="3">
    <source>
        <dbReference type="Google" id="ProtNLM"/>
    </source>
</evidence>
<dbReference type="Proteomes" id="UP000306102">
    <property type="component" value="Unassembled WGS sequence"/>
</dbReference>
<dbReference type="Gene3D" id="2.10.25.10">
    <property type="entry name" value="Laminin"/>
    <property type="match status" value="1"/>
</dbReference>
<accession>A0A4S4DC34</accession>
<dbReference type="AlphaFoldDB" id="A0A4S4DC34"/>
<evidence type="ECO:0000313" key="1">
    <source>
        <dbReference type="EMBL" id="THG00160.1"/>
    </source>
</evidence>
<evidence type="ECO:0000313" key="2">
    <source>
        <dbReference type="Proteomes" id="UP000306102"/>
    </source>
</evidence>
<comment type="caution">
    <text evidence="1">The sequence shown here is derived from an EMBL/GenBank/DDBJ whole genome shotgun (WGS) entry which is preliminary data.</text>
</comment>
<proteinExistence type="predicted"/>
<gene>
    <name evidence="1" type="ORF">TEA_003353</name>
</gene>
<organism evidence="1 2">
    <name type="scientific">Camellia sinensis var. sinensis</name>
    <name type="common">China tea</name>
    <dbReference type="NCBI Taxonomy" id="542762"/>
    <lineage>
        <taxon>Eukaryota</taxon>
        <taxon>Viridiplantae</taxon>
        <taxon>Streptophyta</taxon>
        <taxon>Embryophyta</taxon>
        <taxon>Tracheophyta</taxon>
        <taxon>Spermatophyta</taxon>
        <taxon>Magnoliopsida</taxon>
        <taxon>eudicotyledons</taxon>
        <taxon>Gunneridae</taxon>
        <taxon>Pentapetalae</taxon>
        <taxon>asterids</taxon>
        <taxon>Ericales</taxon>
        <taxon>Theaceae</taxon>
        <taxon>Camellia</taxon>
    </lineage>
</organism>
<dbReference type="PANTHER" id="PTHR33491">
    <property type="entry name" value="OSJNBA0016N04.9 PROTEIN"/>
    <property type="match status" value="1"/>
</dbReference>